<evidence type="ECO:0000313" key="2">
    <source>
        <dbReference type="EMBL" id="PPC78390.1"/>
    </source>
</evidence>
<dbReference type="GO" id="GO:0006935">
    <property type="term" value="P:chemotaxis"/>
    <property type="evidence" value="ECO:0007669"/>
    <property type="project" value="InterPro"/>
</dbReference>
<dbReference type="Proteomes" id="UP000238196">
    <property type="component" value="Unassembled WGS sequence"/>
</dbReference>
<feature type="domain" description="CheW-like" evidence="1">
    <location>
        <begin position="112"/>
        <end position="248"/>
    </location>
</feature>
<evidence type="ECO:0000313" key="3">
    <source>
        <dbReference type="Proteomes" id="UP000238196"/>
    </source>
</evidence>
<organism evidence="2 3">
    <name type="scientific">Proteobacteria bacterium 228</name>
    <dbReference type="NCBI Taxonomy" id="2083153"/>
    <lineage>
        <taxon>Bacteria</taxon>
        <taxon>Pseudomonadati</taxon>
        <taxon>Pseudomonadota</taxon>
    </lineage>
</organism>
<comment type="caution">
    <text evidence="2">The sequence shown here is derived from an EMBL/GenBank/DDBJ whole genome shotgun (WGS) entry which is preliminary data.</text>
</comment>
<gene>
    <name evidence="2" type="ORF">C4K68_04860</name>
</gene>
<reference evidence="2 3" key="1">
    <citation type="submission" date="2018-02" db="EMBL/GenBank/DDBJ databases">
        <title>novel marine gammaproteobacteria from coastal saline agro ecosystem.</title>
        <authorList>
            <person name="Krishnan R."/>
            <person name="Ramesh Kumar N."/>
        </authorList>
    </citation>
    <scope>NUCLEOTIDE SEQUENCE [LARGE SCALE GENOMIC DNA]</scope>
    <source>
        <strain evidence="2 3">228</strain>
    </source>
</reference>
<dbReference type="OrthoDB" id="5565759at2"/>
<protein>
    <submittedName>
        <fullName evidence="2">Chemotaxis protein CheW</fullName>
    </submittedName>
</protein>
<evidence type="ECO:0000259" key="1">
    <source>
        <dbReference type="SMART" id="SM00260"/>
    </source>
</evidence>
<dbReference type="InterPro" id="IPR002545">
    <property type="entry name" value="CheW-lke_dom"/>
</dbReference>
<dbReference type="AlphaFoldDB" id="A0A2S5KUF1"/>
<proteinExistence type="predicted"/>
<accession>A0A2S5KUF1</accession>
<name>A0A2S5KUF1_9PROT</name>
<dbReference type="GO" id="GO:0007165">
    <property type="term" value="P:signal transduction"/>
    <property type="evidence" value="ECO:0007669"/>
    <property type="project" value="InterPro"/>
</dbReference>
<sequence length="265" mass="29443">MKRRNTQSSFAEPRQALESYLESLLSEVPEYSTEDDDPALDATPHVVITEVAPADVQESVNDQVEEQPAALEDSFPAEQPVIAEAQVLLKEESSVDGGQNLPPELGKPGWAVNRFECLLFNVSGLKLAVPLIELGGVLTIPEKGLTPLFGQAKWFMGLLPAHGGRMIRVVDTALWVMPDRYDEEQRKTMKYVILIEGSDWGLGCHDVAEAITLGEQEVRWRSERSKRPWLAGTVIDHMCAIMDVGTMSKMLNADDKNYQPKLANR</sequence>
<dbReference type="InterPro" id="IPR036061">
    <property type="entry name" value="CheW-like_dom_sf"/>
</dbReference>
<dbReference type="SMART" id="SM00260">
    <property type="entry name" value="CheW"/>
    <property type="match status" value="1"/>
</dbReference>
<dbReference type="SUPFAM" id="SSF50341">
    <property type="entry name" value="CheW-like"/>
    <property type="match status" value="1"/>
</dbReference>
<dbReference type="EMBL" id="PRLP01000015">
    <property type="protein sequence ID" value="PPC78390.1"/>
    <property type="molecule type" value="Genomic_DNA"/>
</dbReference>
<dbReference type="Pfam" id="PF01584">
    <property type="entry name" value="CheW"/>
    <property type="match status" value="1"/>
</dbReference>